<dbReference type="GO" id="GO:0009888">
    <property type="term" value="P:tissue development"/>
    <property type="evidence" value="ECO:0007669"/>
    <property type="project" value="UniProtKB-ARBA"/>
</dbReference>
<dbReference type="PANTHER" id="PTHR11848:SF159">
    <property type="entry name" value="NODAL HOMOLOG"/>
    <property type="match status" value="1"/>
</dbReference>
<dbReference type="Gene3D" id="2.10.90.10">
    <property type="entry name" value="Cystine-knot cytokines"/>
    <property type="match status" value="1"/>
</dbReference>
<feature type="region of interest" description="Disordered" evidence="11">
    <location>
        <begin position="301"/>
        <end position="371"/>
    </location>
</feature>
<dbReference type="GO" id="GO:0008083">
    <property type="term" value="F:growth factor activity"/>
    <property type="evidence" value="ECO:0007669"/>
    <property type="project" value="UniProtKB-KW"/>
</dbReference>
<feature type="compositionally biased region" description="Gly residues" evidence="11">
    <location>
        <begin position="357"/>
        <end position="370"/>
    </location>
</feature>
<keyword evidence="3" id="KW-0217">Developmental protein</keyword>
<keyword evidence="7 10" id="KW-0339">Growth factor</keyword>
<dbReference type="PROSITE" id="PS00250">
    <property type="entry name" value="TGF_BETA_1"/>
    <property type="match status" value="1"/>
</dbReference>
<evidence type="ECO:0000313" key="14">
    <source>
        <dbReference type="EMBL" id="BBK07913.1"/>
    </source>
</evidence>
<name>A0A4P2X5N8_9VERT</name>
<evidence type="ECO:0000256" key="9">
    <source>
        <dbReference type="ARBA" id="ARBA00023180"/>
    </source>
</evidence>
<reference evidence="14" key="1">
    <citation type="submission" date="2019-05" db="EMBL/GenBank/DDBJ databases">
        <title>The Nodal-like gene in the genome of the pouched lamprey Geotria australis.</title>
        <authorList>
            <person name="Kuraku S."/>
        </authorList>
    </citation>
    <scope>NUCLEOTIDE SEQUENCE</scope>
</reference>
<evidence type="ECO:0000256" key="5">
    <source>
        <dbReference type="ARBA" id="ARBA00022685"/>
    </source>
</evidence>
<sequence>MDLNEQPMHFITLATLLCWCMASRADAGELEGIISGLHRELLALSIRGHAPPRHGPPPSSVRPPGYMLELYRKLRSDKRAGVSSAEAALPRNSDTIRSIPAKGRHQTSRGWRLNFDLSSVPGDETLQFAEIRFRPPARTQGEPVRAARPCTVEVFHSSLPALDDDDDDPADQLVGSFTTPKFRCGGGGGGGPASAWSIVDFTEDLRKWLHHRHVTAILRRYLLLADPASHDWAGGRGTGGDAPGDAGETSLAGGGNRRGPEARTRENLTDAGARPPRRWLTRPGEEPATMVVFSRLDESEGGRGSVSLLHHTAGHAPPAPASPDRWPSSARGAAGGLAEEEEEEETPAGIRRHKRNGYGGGGGGEAGLRGGHAQDARAVTGEPWCHRVDFYMNFEQIGWEAWVIQPKRFNAYRCEGPCPSPVGERFQPTNHAYMQSLLRFFKPDKVPPPCCIPTRLSSLSILYHEANSVRVMHHRDMVVEECGCH</sequence>
<dbReference type="GO" id="GO:0005125">
    <property type="term" value="F:cytokine activity"/>
    <property type="evidence" value="ECO:0007669"/>
    <property type="project" value="TreeGrafter"/>
</dbReference>
<dbReference type="SUPFAM" id="SSF57501">
    <property type="entry name" value="Cystine-knot cytokines"/>
    <property type="match status" value="1"/>
</dbReference>
<evidence type="ECO:0000256" key="2">
    <source>
        <dbReference type="ARBA" id="ARBA00006656"/>
    </source>
</evidence>
<dbReference type="PANTHER" id="PTHR11848">
    <property type="entry name" value="TGF-BETA FAMILY"/>
    <property type="match status" value="1"/>
</dbReference>
<evidence type="ECO:0000256" key="10">
    <source>
        <dbReference type="RuleBase" id="RU000354"/>
    </source>
</evidence>
<dbReference type="Pfam" id="PF00019">
    <property type="entry name" value="TGF_beta"/>
    <property type="match status" value="1"/>
</dbReference>
<evidence type="ECO:0000256" key="6">
    <source>
        <dbReference type="ARBA" id="ARBA00022729"/>
    </source>
</evidence>
<feature type="domain" description="TGF-beta family profile" evidence="13">
    <location>
        <begin position="352"/>
        <end position="485"/>
    </location>
</feature>
<feature type="chain" id="PRO_5020756121" evidence="12">
    <location>
        <begin position="28"/>
        <end position="485"/>
    </location>
</feature>
<dbReference type="InterPro" id="IPR015615">
    <property type="entry name" value="TGF-beta-rel"/>
</dbReference>
<dbReference type="CDD" id="cd13759">
    <property type="entry name" value="TGF_beta_NODAL"/>
    <property type="match status" value="1"/>
</dbReference>
<dbReference type="InterPro" id="IPR001839">
    <property type="entry name" value="TGF-b_C"/>
</dbReference>
<keyword evidence="9" id="KW-0325">Glycoprotein</keyword>
<protein>
    <submittedName>
        <fullName evidence="14">Nodal-like protein</fullName>
    </submittedName>
</protein>
<dbReference type="Pfam" id="PF00688">
    <property type="entry name" value="TGFb_propeptide"/>
    <property type="match status" value="1"/>
</dbReference>
<comment type="subcellular location">
    <subcellularLocation>
        <location evidence="1">Secreted</location>
    </subcellularLocation>
</comment>
<evidence type="ECO:0000256" key="12">
    <source>
        <dbReference type="SAM" id="SignalP"/>
    </source>
</evidence>
<dbReference type="InterPro" id="IPR029034">
    <property type="entry name" value="Cystine-knot_cytokine"/>
</dbReference>
<proteinExistence type="evidence at transcript level"/>
<feature type="signal peptide" evidence="12">
    <location>
        <begin position="1"/>
        <end position="27"/>
    </location>
</feature>
<dbReference type="EMBL" id="LC482259">
    <property type="protein sequence ID" value="BBK07913.1"/>
    <property type="molecule type" value="mRNA"/>
</dbReference>
<dbReference type="AlphaFoldDB" id="A0A4P2X5N8"/>
<feature type="compositionally biased region" description="Basic and acidic residues" evidence="11">
    <location>
        <begin position="258"/>
        <end position="268"/>
    </location>
</feature>
<keyword evidence="6 12" id="KW-0732">Signal</keyword>
<gene>
    <name evidence="14" type="primary">Nodal</name>
</gene>
<evidence type="ECO:0000256" key="11">
    <source>
        <dbReference type="SAM" id="MobiDB-lite"/>
    </source>
</evidence>
<keyword evidence="4" id="KW-0964">Secreted</keyword>
<evidence type="ECO:0000256" key="3">
    <source>
        <dbReference type="ARBA" id="ARBA00022473"/>
    </source>
</evidence>
<keyword evidence="5" id="KW-0165">Cleavage on pair of basic residues</keyword>
<dbReference type="GO" id="GO:0007369">
    <property type="term" value="P:gastrulation"/>
    <property type="evidence" value="ECO:0007669"/>
    <property type="project" value="UniProtKB-ARBA"/>
</dbReference>
<dbReference type="SMART" id="SM00204">
    <property type="entry name" value="TGFB"/>
    <property type="match status" value="1"/>
</dbReference>
<feature type="region of interest" description="Disordered" evidence="11">
    <location>
        <begin position="234"/>
        <end position="286"/>
    </location>
</feature>
<evidence type="ECO:0000256" key="4">
    <source>
        <dbReference type="ARBA" id="ARBA00022525"/>
    </source>
</evidence>
<comment type="similarity">
    <text evidence="2 10">Belongs to the TGF-beta family.</text>
</comment>
<evidence type="ECO:0000256" key="8">
    <source>
        <dbReference type="ARBA" id="ARBA00023157"/>
    </source>
</evidence>
<dbReference type="FunFam" id="2.10.90.10:FF:000026">
    <property type="entry name" value="Nodal homolog 3-A"/>
    <property type="match status" value="1"/>
</dbReference>
<dbReference type="PROSITE" id="PS51362">
    <property type="entry name" value="TGF_BETA_2"/>
    <property type="match status" value="1"/>
</dbReference>
<dbReference type="InterPro" id="IPR017948">
    <property type="entry name" value="TGFb_CS"/>
</dbReference>
<evidence type="ECO:0000259" key="13">
    <source>
        <dbReference type="PROSITE" id="PS51362"/>
    </source>
</evidence>
<dbReference type="GO" id="GO:0005615">
    <property type="term" value="C:extracellular space"/>
    <property type="evidence" value="ECO:0007669"/>
    <property type="project" value="TreeGrafter"/>
</dbReference>
<evidence type="ECO:0000256" key="7">
    <source>
        <dbReference type="ARBA" id="ARBA00023030"/>
    </source>
</evidence>
<dbReference type="InterPro" id="IPR001111">
    <property type="entry name" value="TGF-b_propeptide"/>
</dbReference>
<accession>A0A4P2X5N8</accession>
<evidence type="ECO:0000256" key="1">
    <source>
        <dbReference type="ARBA" id="ARBA00004613"/>
    </source>
</evidence>
<organism evidence="14">
    <name type="scientific">Geotria australis</name>
    <dbReference type="NCBI Taxonomy" id="71168"/>
    <lineage>
        <taxon>Eukaryota</taxon>
        <taxon>Metazoa</taxon>
        <taxon>Chordata</taxon>
        <taxon>Craniata</taxon>
        <taxon>Vertebrata</taxon>
        <taxon>Cyclostomata</taxon>
        <taxon>Hyperoartia</taxon>
        <taxon>Petromyzontiformes</taxon>
        <taxon>Geotriidae</taxon>
        <taxon>Geotria</taxon>
    </lineage>
</organism>
<keyword evidence="8" id="KW-1015">Disulfide bond</keyword>